<name>A0A8K0NL54_9HYPO</name>
<dbReference type="Proteomes" id="UP000811619">
    <property type="component" value="Unassembled WGS sequence"/>
</dbReference>
<gene>
    <name evidence="2" type="ORF">E4U42_007136</name>
</gene>
<reference evidence="2" key="1">
    <citation type="journal article" date="2020" name="bioRxiv">
        <title>Whole genome comparisons of ergot fungi reveals the divergence and evolution of species within the genus Claviceps are the result of varying mechanisms driving genome evolution and host range expansion.</title>
        <authorList>
            <person name="Wyka S.A."/>
            <person name="Mondo S.J."/>
            <person name="Liu M."/>
            <person name="Dettman J."/>
            <person name="Nalam V."/>
            <person name="Broders K.D."/>
        </authorList>
    </citation>
    <scope>NUCLEOTIDE SEQUENCE</scope>
    <source>
        <strain evidence="2">CCC 489</strain>
    </source>
</reference>
<protein>
    <submittedName>
        <fullName evidence="2">Uncharacterized protein</fullName>
    </submittedName>
</protein>
<evidence type="ECO:0000256" key="1">
    <source>
        <dbReference type="SAM" id="MobiDB-lite"/>
    </source>
</evidence>
<comment type="caution">
    <text evidence="2">The sequence shown here is derived from an EMBL/GenBank/DDBJ whole genome shotgun (WGS) entry which is preliminary data.</text>
</comment>
<dbReference type="EMBL" id="SRPY01000079">
    <property type="protein sequence ID" value="KAG5929102.1"/>
    <property type="molecule type" value="Genomic_DNA"/>
</dbReference>
<keyword evidence="3" id="KW-1185">Reference proteome</keyword>
<feature type="region of interest" description="Disordered" evidence="1">
    <location>
        <begin position="1"/>
        <end position="33"/>
    </location>
</feature>
<sequence>MPTADRAKDEDEVRVYKQQRAGNGRAEKKNDEFDVPRTVPELGCQRFMYPS</sequence>
<evidence type="ECO:0000313" key="2">
    <source>
        <dbReference type="EMBL" id="KAG5929102.1"/>
    </source>
</evidence>
<feature type="compositionally biased region" description="Basic and acidic residues" evidence="1">
    <location>
        <begin position="1"/>
        <end position="15"/>
    </location>
</feature>
<organism evidence="2 3">
    <name type="scientific">Claviceps africana</name>
    <dbReference type="NCBI Taxonomy" id="83212"/>
    <lineage>
        <taxon>Eukaryota</taxon>
        <taxon>Fungi</taxon>
        <taxon>Dikarya</taxon>
        <taxon>Ascomycota</taxon>
        <taxon>Pezizomycotina</taxon>
        <taxon>Sordariomycetes</taxon>
        <taxon>Hypocreomycetidae</taxon>
        <taxon>Hypocreales</taxon>
        <taxon>Clavicipitaceae</taxon>
        <taxon>Claviceps</taxon>
    </lineage>
</organism>
<accession>A0A8K0NL54</accession>
<proteinExistence type="predicted"/>
<evidence type="ECO:0000313" key="3">
    <source>
        <dbReference type="Proteomes" id="UP000811619"/>
    </source>
</evidence>
<dbReference type="AlphaFoldDB" id="A0A8K0NL54"/>